<gene>
    <name evidence="1" type="ORF">NDU88_001411</name>
</gene>
<protein>
    <submittedName>
        <fullName evidence="1">Uncharacterized protein</fullName>
    </submittedName>
</protein>
<organism evidence="1 2">
    <name type="scientific">Pleurodeles waltl</name>
    <name type="common">Iberian ribbed newt</name>
    <dbReference type="NCBI Taxonomy" id="8319"/>
    <lineage>
        <taxon>Eukaryota</taxon>
        <taxon>Metazoa</taxon>
        <taxon>Chordata</taxon>
        <taxon>Craniata</taxon>
        <taxon>Vertebrata</taxon>
        <taxon>Euteleostomi</taxon>
        <taxon>Amphibia</taxon>
        <taxon>Batrachia</taxon>
        <taxon>Caudata</taxon>
        <taxon>Salamandroidea</taxon>
        <taxon>Salamandridae</taxon>
        <taxon>Pleurodelinae</taxon>
        <taxon>Pleurodeles</taxon>
    </lineage>
</organism>
<dbReference type="AlphaFoldDB" id="A0AAV7V7P6"/>
<accession>A0AAV7V7P6</accession>
<comment type="caution">
    <text evidence="1">The sequence shown here is derived from an EMBL/GenBank/DDBJ whole genome shotgun (WGS) entry which is preliminary data.</text>
</comment>
<evidence type="ECO:0000313" key="1">
    <source>
        <dbReference type="EMBL" id="KAJ1197554.1"/>
    </source>
</evidence>
<dbReference type="EMBL" id="JANPWB010000003">
    <property type="protein sequence ID" value="KAJ1197554.1"/>
    <property type="molecule type" value="Genomic_DNA"/>
</dbReference>
<reference evidence="1" key="1">
    <citation type="journal article" date="2022" name="bioRxiv">
        <title>Sequencing and chromosome-scale assembly of the giantPleurodeles waltlgenome.</title>
        <authorList>
            <person name="Brown T."/>
            <person name="Elewa A."/>
            <person name="Iarovenko S."/>
            <person name="Subramanian E."/>
            <person name="Araus A.J."/>
            <person name="Petzold A."/>
            <person name="Susuki M."/>
            <person name="Suzuki K.-i.T."/>
            <person name="Hayashi T."/>
            <person name="Toyoda A."/>
            <person name="Oliveira C."/>
            <person name="Osipova E."/>
            <person name="Leigh N.D."/>
            <person name="Simon A."/>
            <person name="Yun M.H."/>
        </authorList>
    </citation>
    <scope>NUCLEOTIDE SEQUENCE</scope>
    <source>
        <strain evidence="1">20211129_DDA</strain>
        <tissue evidence="1">Liver</tissue>
    </source>
</reference>
<evidence type="ECO:0000313" key="2">
    <source>
        <dbReference type="Proteomes" id="UP001066276"/>
    </source>
</evidence>
<dbReference type="Proteomes" id="UP001066276">
    <property type="component" value="Chromosome 2_1"/>
</dbReference>
<proteinExistence type="predicted"/>
<keyword evidence="2" id="KW-1185">Reference proteome</keyword>
<name>A0AAV7V7P6_PLEWA</name>
<sequence>MANMKGLPENEVNVLNSKSCSNTGNLPHGYVGWGPDFSVFFGAPNEEMMPQKKMDTRAENSSEAHTEEVTGLYAEIQLKMLTVDSGVTEKPSLQEDHAEKYAGPCKRDALVPMAMVL</sequence>